<comment type="caution">
    <text evidence="5">The sequence shown here is derived from an EMBL/GenBank/DDBJ whole genome shotgun (WGS) entry which is preliminary data.</text>
</comment>
<reference evidence="5" key="1">
    <citation type="journal article" date="2021" name="Proc. Natl. Acad. Sci. U.S.A.">
        <title>Three genomes in the algal genus Volvox reveal the fate of a haploid sex-determining region after a transition to homothallism.</title>
        <authorList>
            <person name="Yamamoto K."/>
            <person name="Hamaji T."/>
            <person name="Kawai-Toyooka H."/>
            <person name="Matsuzaki R."/>
            <person name="Takahashi F."/>
            <person name="Nishimura Y."/>
            <person name="Kawachi M."/>
            <person name="Noguchi H."/>
            <person name="Minakuchi Y."/>
            <person name="Umen J.G."/>
            <person name="Toyoda A."/>
            <person name="Nozaki H."/>
        </authorList>
    </citation>
    <scope>NUCLEOTIDE SEQUENCE</scope>
    <source>
        <strain evidence="5">NIES-3780</strain>
    </source>
</reference>
<feature type="domain" description="Tubulin-folding cofactor D ARM repeats" evidence="4">
    <location>
        <begin position="296"/>
        <end position="531"/>
    </location>
</feature>
<evidence type="ECO:0000259" key="4">
    <source>
        <dbReference type="Pfam" id="PF25767"/>
    </source>
</evidence>
<dbReference type="GO" id="GO:0007023">
    <property type="term" value="P:post-chaperonin tubulin folding pathway"/>
    <property type="evidence" value="ECO:0007669"/>
    <property type="project" value="InterPro"/>
</dbReference>
<dbReference type="PANTHER" id="PTHR12658">
    <property type="entry name" value="BETA-TUBULIN COFACTOR D"/>
    <property type="match status" value="1"/>
</dbReference>
<evidence type="ECO:0000313" key="5">
    <source>
        <dbReference type="EMBL" id="GIL68789.1"/>
    </source>
</evidence>
<dbReference type="InterPro" id="IPR033162">
    <property type="entry name" value="TBCD"/>
</dbReference>
<protein>
    <recommendedName>
        <fullName evidence="7">Tubulin-specific chaperone D</fullName>
    </recommendedName>
</protein>
<evidence type="ECO:0000313" key="6">
    <source>
        <dbReference type="Proteomes" id="UP000747399"/>
    </source>
</evidence>
<gene>
    <name evidence="5" type="ORF">Vafri_22026</name>
</gene>
<evidence type="ECO:0000256" key="1">
    <source>
        <dbReference type="ARBA" id="ARBA00023186"/>
    </source>
</evidence>
<organism evidence="5 6">
    <name type="scientific">Volvox africanus</name>
    <dbReference type="NCBI Taxonomy" id="51714"/>
    <lineage>
        <taxon>Eukaryota</taxon>
        <taxon>Viridiplantae</taxon>
        <taxon>Chlorophyta</taxon>
        <taxon>core chlorophytes</taxon>
        <taxon>Chlorophyceae</taxon>
        <taxon>CS clade</taxon>
        <taxon>Chlamydomonadales</taxon>
        <taxon>Volvocaceae</taxon>
        <taxon>Volvox</taxon>
    </lineage>
</organism>
<dbReference type="Gene3D" id="1.25.10.10">
    <property type="entry name" value="Leucine-rich Repeat Variant"/>
    <property type="match status" value="2"/>
</dbReference>
<dbReference type="PANTHER" id="PTHR12658:SF0">
    <property type="entry name" value="TUBULIN-SPECIFIC CHAPERONE D"/>
    <property type="match status" value="1"/>
</dbReference>
<dbReference type="Proteomes" id="UP000747399">
    <property type="component" value="Unassembled WGS sequence"/>
</dbReference>
<accession>A0A8J4BU26</accession>
<dbReference type="GO" id="GO:0048487">
    <property type="term" value="F:beta-tubulin binding"/>
    <property type="evidence" value="ECO:0007669"/>
    <property type="project" value="InterPro"/>
</dbReference>
<name>A0A8J4BU26_9CHLO</name>
<dbReference type="InterPro" id="IPR022577">
    <property type="entry name" value="TBCD_C"/>
</dbReference>
<feature type="region of interest" description="Disordered" evidence="2">
    <location>
        <begin position="1132"/>
        <end position="1157"/>
    </location>
</feature>
<feature type="domain" description="Tubulin-folding cofactor D C-terminal" evidence="3">
    <location>
        <begin position="956"/>
        <end position="1124"/>
    </location>
</feature>
<dbReference type="InterPro" id="IPR016024">
    <property type="entry name" value="ARM-type_fold"/>
</dbReference>
<proteinExistence type="predicted"/>
<evidence type="ECO:0000259" key="3">
    <source>
        <dbReference type="Pfam" id="PF12612"/>
    </source>
</evidence>
<dbReference type="InterPro" id="IPR058033">
    <property type="entry name" value="ARM_TBCD_2nd"/>
</dbReference>
<dbReference type="Pfam" id="PF23579">
    <property type="entry name" value="ARM_TBCD"/>
    <property type="match status" value="1"/>
</dbReference>
<evidence type="ECO:0000256" key="2">
    <source>
        <dbReference type="SAM" id="MobiDB-lite"/>
    </source>
</evidence>
<keyword evidence="1" id="KW-0143">Chaperone</keyword>
<sequence>MDTETNEDDQNCVNEHSFFEEAVEIDSLVQRVVQSEGSESPYIYNRYKAILYKYQEQSQLLDAYLESIVVPLASLLRRQAIHQQAQGLQRVLGTCRLLNVLVVVRGYKTVVRFFPHEAADLERVVDILGTVRELKPRDNEEGIALWEAQTMLLLWLSILILIPFDLSTVDSAAVGEATDKTLSYTPLVGRILALSKEYLHHPGGVRDMSAVVLGRLLTRPDMAAALSEFLEWCPRALAEVDCLRQPFLLPGIMQALCCAFKLGQRDRLLPFASRAWALAHSLANHPTHGSDQNALARKLSVKLVTRIGLTFLKPRVAPWRYVRGGASLDVTLGTGAASGAGDGQEDVGDDDGEEVEIVEEIEEVVDRLLQSLRDKDTVVRWSAAKGVGRVTGRLPRELGNEVAEGVMELFGPTELDSAWHGGCLALAELARRGLLLPDRLPALMPVIASALHYDVRRGPHSIGAHVRDAAAYVCWAFARAYDPQLLEGSVTLLASSLLTIACYDREVNCRRAAAAAFQESVGRLGNFPHGISLLNVADYFSVGIVQQAYIKVGPLVAATGPEYRQALATHLVQVKARHWEKALRELAARAAAALVPYNASYFSGPALDELLPACLNDQLEIRHGAVIMVAELLPALAANAAAAATAAAAAATADTEAPSLSPTSAGSTITSTVTISGVESNGSSSRATSGWPLSPERQAAVAELVPAIDKARLYRGKGGEVMREAVARLVEGCSTVGLVMSSAQHAKVLEALDENLRHPQQYIQAGAVAAVRAYAKAYLINDPRAAAAFRTRYLDAYLTRLHDANVAVRRGYSLALGSLPAQLLRPVLEEAVDALVDGCVPEDDPDERDVDSRVNCTKALGQLLETMALGPCDGIAELLRDKILPCLHASLEDYTTDNRGDVGSWLREAAMRVLAMGVGLLPICYSREGGNSCSGGDERSLEDLPSFKEWTEIAVRAVGTLLRQSVERIGRVRECALRHLRTMMSNIPRMTYIPAAARVNAAVLAASDAADAGGLTASLEALHCIVVRLLSEPAYTKPLLEGLVASIGGIDNSLAKVASAALLEALAEAPSQCAAHDAGTDASGSGQPPLLKAVTGHLLDIWSRYTKSSRLATPLLRIAVLLITKAPDVAEVRLPRPPPPQAAVTDPECTTDGSSMAPSSRFVDHLVEAVRAETRGCADVARLVDAGSLLCHLVAYGGHCRTSALQGLMVLLISKYPKVRRNAAEQLYLQLLALGTSDPAPATLGTPLEQVAEAACDLLLSSPWDGELEAAKAARDELAALVGVTVPKMKAPAAATGRMAAAAVQDENASYQALLDDFARGY</sequence>
<dbReference type="SUPFAM" id="SSF48371">
    <property type="entry name" value="ARM repeat"/>
    <property type="match status" value="1"/>
</dbReference>
<dbReference type="EMBL" id="BNCO01000129">
    <property type="protein sequence ID" value="GIL68789.1"/>
    <property type="molecule type" value="Genomic_DNA"/>
</dbReference>
<evidence type="ECO:0008006" key="7">
    <source>
        <dbReference type="Google" id="ProtNLM"/>
    </source>
</evidence>
<dbReference type="GO" id="GO:0007021">
    <property type="term" value="P:tubulin complex assembly"/>
    <property type="evidence" value="ECO:0007669"/>
    <property type="project" value="InterPro"/>
</dbReference>
<keyword evidence="6" id="KW-1185">Reference proteome</keyword>
<dbReference type="Pfam" id="PF25767">
    <property type="entry name" value="ARM_TBCD_2nd"/>
    <property type="match status" value="1"/>
</dbReference>
<dbReference type="GO" id="GO:0005096">
    <property type="term" value="F:GTPase activator activity"/>
    <property type="evidence" value="ECO:0007669"/>
    <property type="project" value="InterPro"/>
</dbReference>
<dbReference type="InterPro" id="IPR011989">
    <property type="entry name" value="ARM-like"/>
</dbReference>
<dbReference type="GO" id="GO:0000226">
    <property type="term" value="P:microtubule cytoskeleton organization"/>
    <property type="evidence" value="ECO:0007669"/>
    <property type="project" value="TreeGrafter"/>
</dbReference>
<dbReference type="Pfam" id="PF12612">
    <property type="entry name" value="TFCD_C"/>
    <property type="match status" value="1"/>
</dbReference>